<dbReference type="GO" id="GO:0016020">
    <property type="term" value="C:membrane"/>
    <property type="evidence" value="ECO:0007669"/>
    <property type="project" value="TreeGrafter"/>
</dbReference>
<dbReference type="InterPro" id="IPR000639">
    <property type="entry name" value="Epox_hydrolase-like"/>
</dbReference>
<dbReference type="InterPro" id="IPR029058">
    <property type="entry name" value="AB_hydrolase_fold"/>
</dbReference>
<evidence type="ECO:0000259" key="2">
    <source>
        <dbReference type="Pfam" id="PF00561"/>
    </source>
</evidence>
<dbReference type="Pfam" id="PF00561">
    <property type="entry name" value="Abhydrolase_1"/>
    <property type="match status" value="1"/>
</dbReference>
<comment type="caution">
    <text evidence="3">The sequence shown here is derived from an EMBL/GenBank/DDBJ whole genome shotgun (WGS) entry which is preliminary data.</text>
</comment>
<dbReference type="PANTHER" id="PTHR43798:SF31">
    <property type="entry name" value="AB HYDROLASE SUPERFAMILY PROTEIN YCLE"/>
    <property type="match status" value="1"/>
</dbReference>
<protein>
    <submittedName>
        <fullName evidence="3">Pimeloyl-ACP methyl ester carboxylesterase</fullName>
    </submittedName>
</protein>
<evidence type="ECO:0000313" key="3">
    <source>
        <dbReference type="EMBL" id="TWJ32535.1"/>
    </source>
</evidence>
<reference evidence="3 4" key="1">
    <citation type="submission" date="2019-07" db="EMBL/GenBank/DDBJ databases">
        <title>Genomic Encyclopedia of Archaeal and Bacterial Type Strains, Phase II (KMG-II): from individual species to whole genera.</title>
        <authorList>
            <person name="Goeker M."/>
        </authorList>
    </citation>
    <scope>NUCLEOTIDE SEQUENCE [LARGE SCALE GENOMIC DNA]</scope>
    <source>
        <strain evidence="3 4">ATCC BAA-1139</strain>
    </source>
</reference>
<evidence type="ECO:0000313" key="4">
    <source>
        <dbReference type="Proteomes" id="UP000319449"/>
    </source>
</evidence>
<accession>A0A562WQV2</accession>
<dbReference type="InterPro" id="IPR050266">
    <property type="entry name" value="AB_hydrolase_sf"/>
</dbReference>
<dbReference type="OrthoDB" id="5338718at2"/>
<dbReference type="Gene3D" id="3.40.50.1820">
    <property type="entry name" value="alpha/beta hydrolase"/>
    <property type="match status" value="1"/>
</dbReference>
<keyword evidence="4" id="KW-1185">Reference proteome</keyword>
<keyword evidence="1" id="KW-0378">Hydrolase</keyword>
<sequence>MQAMINGISMAYDDVGSGPPVLLIHGFPLSRKMWRLQTEALAAAGYRVITPDLRGFGDSDAPDGPYRIELFADDILELLDHLGIERAVVGGMSMGGYVLLRLLLQAPERVRAALFITTRSTADDEAGKAQRLALAKDVMRFGPQVITDAFTQVLFAPGTPEEKPDLAREAYSWMAATSSRGLAGGLLAMRERPDFTPLLPTIRQPSLVISAVQDQAAPPATAETFTQGLPNCTARLIPRGGHLVNLEEPELFNRVLLEFLATLPA</sequence>
<dbReference type="InterPro" id="IPR000073">
    <property type="entry name" value="AB_hydrolase_1"/>
</dbReference>
<dbReference type="EMBL" id="VLLN01000004">
    <property type="protein sequence ID" value="TWJ32535.1"/>
    <property type="molecule type" value="Genomic_DNA"/>
</dbReference>
<name>A0A562WQV2_9BACT</name>
<evidence type="ECO:0000256" key="1">
    <source>
        <dbReference type="ARBA" id="ARBA00022801"/>
    </source>
</evidence>
<feature type="domain" description="AB hydrolase-1" evidence="2">
    <location>
        <begin position="19"/>
        <end position="249"/>
    </location>
</feature>
<organism evidence="3 4">
    <name type="scientific">Geobacter argillaceus</name>
    <dbReference type="NCBI Taxonomy" id="345631"/>
    <lineage>
        <taxon>Bacteria</taxon>
        <taxon>Pseudomonadati</taxon>
        <taxon>Thermodesulfobacteriota</taxon>
        <taxon>Desulfuromonadia</taxon>
        <taxon>Geobacterales</taxon>
        <taxon>Geobacteraceae</taxon>
        <taxon>Geobacter</taxon>
    </lineage>
</organism>
<dbReference type="PANTHER" id="PTHR43798">
    <property type="entry name" value="MONOACYLGLYCEROL LIPASE"/>
    <property type="match status" value="1"/>
</dbReference>
<proteinExistence type="predicted"/>
<dbReference type="GO" id="GO:0016787">
    <property type="term" value="F:hydrolase activity"/>
    <property type="evidence" value="ECO:0007669"/>
    <property type="project" value="UniProtKB-KW"/>
</dbReference>
<dbReference type="AlphaFoldDB" id="A0A562WQV2"/>
<gene>
    <name evidence="3" type="ORF">JN12_00977</name>
</gene>
<dbReference type="SUPFAM" id="SSF53474">
    <property type="entry name" value="alpha/beta-Hydrolases"/>
    <property type="match status" value="1"/>
</dbReference>
<dbReference type="RefSeq" id="WP_145019041.1">
    <property type="nucleotide sequence ID" value="NZ_VLLN01000004.1"/>
</dbReference>
<dbReference type="Proteomes" id="UP000319449">
    <property type="component" value="Unassembled WGS sequence"/>
</dbReference>
<dbReference type="PRINTS" id="PR00111">
    <property type="entry name" value="ABHYDROLASE"/>
</dbReference>
<dbReference type="PRINTS" id="PR00412">
    <property type="entry name" value="EPOXHYDRLASE"/>
</dbReference>